<dbReference type="RefSeq" id="WP_066196090.1">
    <property type="nucleotide sequence ID" value="NZ_JARMMB010000009.1"/>
</dbReference>
<reference evidence="1 2" key="1">
    <citation type="journal article" date="2010" name="Int. J. Syst. Evol. Microbiol.">
        <title>Bacillus horneckiae sp. nov., isolated from a spacecraft-assembly clean room.</title>
        <authorList>
            <person name="Vaishampayan P."/>
            <person name="Probst A."/>
            <person name="Krishnamurthi S."/>
            <person name="Ghosh S."/>
            <person name="Osman S."/>
            <person name="McDowall A."/>
            <person name="Ruckmani A."/>
            <person name="Mayilraj S."/>
            <person name="Venkateswaran K."/>
        </authorList>
    </citation>
    <scope>NUCLEOTIDE SEQUENCE [LARGE SCALE GENOMIC DNA]</scope>
    <source>
        <strain evidence="2">1PO1SC</strain>
    </source>
</reference>
<dbReference type="EMBL" id="PISD01000059">
    <property type="protein sequence ID" value="PKG26742.1"/>
    <property type="molecule type" value="Genomic_DNA"/>
</dbReference>
<name>A0A2N0ZB50_9BACI</name>
<accession>A0A2N0ZB50</accession>
<dbReference type="AlphaFoldDB" id="A0A2N0ZB50"/>
<evidence type="ECO:0000313" key="1">
    <source>
        <dbReference type="EMBL" id="PKG26742.1"/>
    </source>
</evidence>
<dbReference type="InterPro" id="IPR025017">
    <property type="entry name" value="DUF3954"/>
</dbReference>
<organism evidence="1 2">
    <name type="scientific">Cytobacillus horneckiae</name>
    <dbReference type="NCBI Taxonomy" id="549687"/>
    <lineage>
        <taxon>Bacteria</taxon>
        <taxon>Bacillati</taxon>
        <taxon>Bacillota</taxon>
        <taxon>Bacilli</taxon>
        <taxon>Bacillales</taxon>
        <taxon>Bacillaceae</taxon>
        <taxon>Cytobacillus</taxon>
    </lineage>
</organism>
<dbReference type="Pfam" id="PF13128">
    <property type="entry name" value="DUF3954"/>
    <property type="match status" value="1"/>
</dbReference>
<sequence length="70" mass="7889">MNKNDQAILNLDKTTAEINLSINATYVVSDGKLEMLKMPESGYGEHVVEWLGGNMHRTINSETRKAVRVR</sequence>
<evidence type="ECO:0000313" key="2">
    <source>
        <dbReference type="Proteomes" id="UP000233343"/>
    </source>
</evidence>
<proteinExistence type="predicted"/>
<gene>
    <name evidence="1" type="ORF">CWS20_22440</name>
</gene>
<protein>
    <submittedName>
        <fullName evidence="1">DUF3954 domain-containing protein</fullName>
    </submittedName>
</protein>
<keyword evidence="2" id="KW-1185">Reference proteome</keyword>
<dbReference type="Proteomes" id="UP000233343">
    <property type="component" value="Unassembled WGS sequence"/>
</dbReference>
<comment type="caution">
    <text evidence="1">The sequence shown here is derived from an EMBL/GenBank/DDBJ whole genome shotgun (WGS) entry which is preliminary data.</text>
</comment>